<protein>
    <recommendedName>
        <fullName evidence="2">PKD domain-containing protein</fullName>
    </recommendedName>
</protein>
<organism evidence="1">
    <name type="scientific">marine sediment metagenome</name>
    <dbReference type="NCBI Taxonomy" id="412755"/>
    <lineage>
        <taxon>unclassified sequences</taxon>
        <taxon>metagenomes</taxon>
        <taxon>ecological metagenomes</taxon>
    </lineage>
</organism>
<reference evidence="1" key="1">
    <citation type="journal article" date="2014" name="Front. Microbiol.">
        <title>High frequency of phylogenetically diverse reductive dehalogenase-homologous genes in deep subseafloor sedimentary metagenomes.</title>
        <authorList>
            <person name="Kawai M."/>
            <person name="Futagami T."/>
            <person name="Toyoda A."/>
            <person name="Takaki Y."/>
            <person name="Nishi S."/>
            <person name="Hori S."/>
            <person name="Arai W."/>
            <person name="Tsubouchi T."/>
            <person name="Morono Y."/>
            <person name="Uchiyama I."/>
            <person name="Ito T."/>
            <person name="Fujiyama A."/>
            <person name="Inagaki F."/>
            <person name="Takami H."/>
        </authorList>
    </citation>
    <scope>NUCLEOTIDE SEQUENCE</scope>
    <source>
        <strain evidence="1">Expedition CK06-06</strain>
    </source>
</reference>
<accession>X0ST47</accession>
<evidence type="ECO:0008006" key="2">
    <source>
        <dbReference type="Google" id="ProtNLM"/>
    </source>
</evidence>
<proteinExistence type="predicted"/>
<feature type="non-terminal residue" evidence="1">
    <location>
        <position position="1"/>
    </location>
</feature>
<sequence>SRFNIVDLGNGSFNLVVIDDSELVFDTGNNDLTFQIVFDHPNAVSSLTELLDVDLVNVNPTINNGTCPVIPTIESKTNIIYDFTGENGSFTNSLDKLDLTWSLTGATDTLKFEIGNVISANPFLNTWGQLRATSLQTAEGTYPIQVTLTDGGGATDVCDLSVTYSYAPTAIFSDNISTVNLNNSVADGFPGGGNVSLTNDPAINPELVISNGDFGVKLRYAHNGSTANSWTTTFNGSFTNSSSGAVYSFSRGYLTPTSPVTSNDSPSTTLPPGTYTWTLTVTSNGLPALSSGIAQSLGSWITTYIP</sequence>
<dbReference type="AlphaFoldDB" id="X0ST47"/>
<gene>
    <name evidence="1" type="ORF">S01H1_04432</name>
</gene>
<dbReference type="EMBL" id="BARS01002339">
    <property type="protein sequence ID" value="GAF84343.1"/>
    <property type="molecule type" value="Genomic_DNA"/>
</dbReference>
<name>X0ST47_9ZZZZ</name>
<evidence type="ECO:0000313" key="1">
    <source>
        <dbReference type="EMBL" id="GAF84343.1"/>
    </source>
</evidence>
<comment type="caution">
    <text evidence="1">The sequence shown here is derived from an EMBL/GenBank/DDBJ whole genome shotgun (WGS) entry which is preliminary data.</text>
</comment>